<keyword evidence="3 11" id="KW-0732">Signal</keyword>
<dbReference type="PANTHER" id="PTHR12924:SF0">
    <property type="entry name" value="TRANSLOCON-ASSOCIATED PROTEIN SUBUNIT ALPHA"/>
    <property type="match status" value="1"/>
</dbReference>
<comment type="subcellular location">
    <subcellularLocation>
        <location evidence="1">Endoplasmic reticulum membrane</location>
        <topology evidence="1">Single-pass type I membrane protein</topology>
    </subcellularLocation>
</comment>
<accession>W4KAK6</accession>
<gene>
    <name evidence="12" type="ORF">HETIRDRAFT_107017</name>
</gene>
<proteinExistence type="inferred from homology"/>
<evidence type="ECO:0000256" key="8">
    <source>
        <dbReference type="ARBA" id="ARBA00038311"/>
    </source>
</evidence>
<dbReference type="OrthoDB" id="1926781at2759"/>
<evidence type="ECO:0000313" key="12">
    <source>
        <dbReference type="EMBL" id="ETW82852.1"/>
    </source>
</evidence>
<feature type="signal peptide" evidence="11">
    <location>
        <begin position="1"/>
        <end position="19"/>
    </location>
</feature>
<sequence>MRVWSLLCFSALLVTCVFAVEVSPVEEAADSTELELIIATSFPESNPFGHIVNGETNQLFLEIENKSGKNITLLNVAGELHHPETDKLIKATNNLTYGINLIEGAKIRLPYSFYSEFKTGDVKLNLWLEHITDGAKYRVSAYDSVVTIVEPELSIFDLKLLSTYAMVIGVLSGLGYFAYITFVPQQAKKIRKPTISAPVSTVIATGAGGYEEEWIPQHHLKKGKGKKAGAVSSGDELSGAETSGAEGKRKARK</sequence>
<dbReference type="GO" id="GO:0005789">
    <property type="term" value="C:endoplasmic reticulum membrane"/>
    <property type="evidence" value="ECO:0007669"/>
    <property type="project" value="UniProtKB-SubCell"/>
</dbReference>
<dbReference type="Proteomes" id="UP000030671">
    <property type="component" value="Unassembled WGS sequence"/>
</dbReference>
<keyword evidence="2 10" id="KW-0812">Transmembrane</keyword>
<comment type="similarity">
    <text evidence="8">Belongs to the IRC22 family.</text>
</comment>
<keyword evidence="5 10" id="KW-1133">Transmembrane helix</keyword>
<dbReference type="AlphaFoldDB" id="W4KAK6"/>
<dbReference type="InterPro" id="IPR005595">
    <property type="entry name" value="TRAP_alpha"/>
</dbReference>
<feature type="chain" id="PRO_5004845264" description="Translocon-associated protein subunit alpha" evidence="11">
    <location>
        <begin position="20"/>
        <end position="253"/>
    </location>
</feature>
<evidence type="ECO:0000256" key="9">
    <source>
        <dbReference type="SAM" id="MobiDB-lite"/>
    </source>
</evidence>
<evidence type="ECO:0000256" key="5">
    <source>
        <dbReference type="ARBA" id="ARBA00022989"/>
    </source>
</evidence>
<evidence type="ECO:0000256" key="2">
    <source>
        <dbReference type="ARBA" id="ARBA00022692"/>
    </source>
</evidence>
<keyword evidence="6 10" id="KW-0472">Membrane</keyword>
<evidence type="ECO:0000313" key="13">
    <source>
        <dbReference type="Proteomes" id="UP000030671"/>
    </source>
</evidence>
<evidence type="ECO:0000256" key="3">
    <source>
        <dbReference type="ARBA" id="ARBA00022729"/>
    </source>
</evidence>
<evidence type="ECO:0000256" key="10">
    <source>
        <dbReference type="SAM" id="Phobius"/>
    </source>
</evidence>
<evidence type="ECO:0000256" key="1">
    <source>
        <dbReference type="ARBA" id="ARBA00004115"/>
    </source>
</evidence>
<evidence type="ECO:0000256" key="7">
    <source>
        <dbReference type="ARBA" id="ARBA00037565"/>
    </source>
</evidence>
<dbReference type="EMBL" id="KI925457">
    <property type="protein sequence ID" value="ETW82852.1"/>
    <property type="molecule type" value="Genomic_DNA"/>
</dbReference>
<evidence type="ECO:0000256" key="11">
    <source>
        <dbReference type="SAM" id="SignalP"/>
    </source>
</evidence>
<dbReference type="Pfam" id="PF03896">
    <property type="entry name" value="TRAP_alpha"/>
    <property type="match status" value="1"/>
</dbReference>
<dbReference type="KEGG" id="hir:HETIRDRAFT_107017"/>
<dbReference type="eggNOG" id="ENOG502S7BF">
    <property type="taxonomic scope" value="Eukaryota"/>
</dbReference>
<reference evidence="12 13" key="1">
    <citation type="journal article" date="2012" name="New Phytol.">
        <title>Insight into trade-off between wood decay and parasitism from the genome of a fungal forest pathogen.</title>
        <authorList>
            <person name="Olson A."/>
            <person name="Aerts A."/>
            <person name="Asiegbu F."/>
            <person name="Belbahri L."/>
            <person name="Bouzid O."/>
            <person name="Broberg A."/>
            <person name="Canback B."/>
            <person name="Coutinho P.M."/>
            <person name="Cullen D."/>
            <person name="Dalman K."/>
            <person name="Deflorio G."/>
            <person name="van Diepen L.T."/>
            <person name="Dunand C."/>
            <person name="Duplessis S."/>
            <person name="Durling M."/>
            <person name="Gonthier P."/>
            <person name="Grimwood J."/>
            <person name="Fossdal C.G."/>
            <person name="Hansson D."/>
            <person name="Henrissat B."/>
            <person name="Hietala A."/>
            <person name="Himmelstrand K."/>
            <person name="Hoffmeister D."/>
            <person name="Hogberg N."/>
            <person name="James T.Y."/>
            <person name="Karlsson M."/>
            <person name="Kohler A."/>
            <person name="Kues U."/>
            <person name="Lee Y.H."/>
            <person name="Lin Y.C."/>
            <person name="Lind M."/>
            <person name="Lindquist E."/>
            <person name="Lombard V."/>
            <person name="Lucas S."/>
            <person name="Lunden K."/>
            <person name="Morin E."/>
            <person name="Murat C."/>
            <person name="Park J."/>
            <person name="Raffaello T."/>
            <person name="Rouze P."/>
            <person name="Salamov A."/>
            <person name="Schmutz J."/>
            <person name="Solheim H."/>
            <person name="Stahlberg J."/>
            <person name="Velez H."/>
            <person name="de Vries R.P."/>
            <person name="Wiebenga A."/>
            <person name="Woodward S."/>
            <person name="Yakovlev I."/>
            <person name="Garbelotto M."/>
            <person name="Martin F."/>
            <person name="Grigoriev I.V."/>
            <person name="Stenlid J."/>
        </authorList>
    </citation>
    <scope>NUCLEOTIDE SEQUENCE [LARGE SCALE GENOMIC DNA]</scope>
    <source>
        <strain evidence="12 13">TC 32-1</strain>
    </source>
</reference>
<keyword evidence="4" id="KW-0256">Endoplasmic reticulum</keyword>
<dbReference type="RefSeq" id="XP_009545164.1">
    <property type="nucleotide sequence ID" value="XM_009546869.1"/>
</dbReference>
<dbReference type="HOGENOM" id="CLU_068820_1_0_1"/>
<keyword evidence="13" id="KW-1185">Reference proteome</keyword>
<evidence type="ECO:0000256" key="6">
    <source>
        <dbReference type="ARBA" id="ARBA00023136"/>
    </source>
</evidence>
<organism evidence="12 13">
    <name type="scientific">Heterobasidion irregulare (strain TC 32-1)</name>
    <dbReference type="NCBI Taxonomy" id="747525"/>
    <lineage>
        <taxon>Eukaryota</taxon>
        <taxon>Fungi</taxon>
        <taxon>Dikarya</taxon>
        <taxon>Basidiomycota</taxon>
        <taxon>Agaricomycotina</taxon>
        <taxon>Agaricomycetes</taxon>
        <taxon>Russulales</taxon>
        <taxon>Bondarzewiaceae</taxon>
        <taxon>Heterobasidion</taxon>
        <taxon>Heterobasidion annosum species complex</taxon>
    </lineage>
</organism>
<name>W4KAK6_HETIT</name>
<dbReference type="GeneID" id="20666206"/>
<dbReference type="InParanoid" id="W4KAK6"/>
<protein>
    <recommendedName>
        <fullName evidence="14">Translocon-associated protein subunit alpha</fullName>
    </recommendedName>
</protein>
<evidence type="ECO:0000256" key="4">
    <source>
        <dbReference type="ARBA" id="ARBA00022824"/>
    </source>
</evidence>
<feature type="region of interest" description="Disordered" evidence="9">
    <location>
        <begin position="219"/>
        <end position="253"/>
    </location>
</feature>
<evidence type="ECO:0008006" key="14">
    <source>
        <dbReference type="Google" id="ProtNLM"/>
    </source>
</evidence>
<dbReference type="PANTHER" id="PTHR12924">
    <property type="entry name" value="TRANSLOCON-ASSOCIATED PROTEIN, ALPHA SUBUNIT"/>
    <property type="match status" value="1"/>
</dbReference>
<feature type="transmembrane region" description="Helical" evidence="10">
    <location>
        <begin position="161"/>
        <end position="182"/>
    </location>
</feature>
<comment type="function">
    <text evidence="7">Is probably involved in a pathway contributing to genomic integrity.</text>
</comment>